<evidence type="ECO:0000256" key="1">
    <source>
        <dbReference type="SAM" id="SignalP"/>
    </source>
</evidence>
<proteinExistence type="predicted"/>
<accession>A0AAW2IA37</accession>
<keyword evidence="1" id="KW-0732">Signal</keyword>
<organism evidence="2">
    <name type="scientific">Menopon gallinae</name>
    <name type="common">poultry shaft louse</name>
    <dbReference type="NCBI Taxonomy" id="328185"/>
    <lineage>
        <taxon>Eukaryota</taxon>
        <taxon>Metazoa</taxon>
        <taxon>Ecdysozoa</taxon>
        <taxon>Arthropoda</taxon>
        <taxon>Hexapoda</taxon>
        <taxon>Insecta</taxon>
        <taxon>Pterygota</taxon>
        <taxon>Neoptera</taxon>
        <taxon>Paraneoptera</taxon>
        <taxon>Psocodea</taxon>
        <taxon>Troctomorpha</taxon>
        <taxon>Phthiraptera</taxon>
        <taxon>Amblycera</taxon>
        <taxon>Menoponidae</taxon>
        <taxon>Menopon</taxon>
    </lineage>
</organism>
<dbReference type="InterPro" id="IPR036682">
    <property type="entry name" value="OS_D_A10/PebIII_sf"/>
</dbReference>
<comment type="caution">
    <text evidence="2">The sequence shown here is derived from an EMBL/GenBank/DDBJ whole genome shotgun (WGS) entry which is preliminary data.</text>
</comment>
<dbReference type="Gene3D" id="1.10.2080.10">
    <property type="entry name" value="Insect odorant-binding protein A10/Ejaculatory bulb-specific protein 3"/>
    <property type="match status" value="1"/>
</dbReference>
<dbReference type="Pfam" id="PF03392">
    <property type="entry name" value="OS-D"/>
    <property type="match status" value="1"/>
</dbReference>
<dbReference type="PANTHER" id="PTHR11257">
    <property type="entry name" value="CHEMOSENSORY PROTEIN-RELATED"/>
    <property type="match status" value="1"/>
</dbReference>
<protein>
    <submittedName>
        <fullName evidence="2">Uncharacterized protein</fullName>
    </submittedName>
</protein>
<dbReference type="SUPFAM" id="SSF100910">
    <property type="entry name" value="Chemosensory protein Csp2"/>
    <property type="match status" value="1"/>
</dbReference>
<name>A0AAW2IA37_9NEOP</name>
<reference evidence="2" key="1">
    <citation type="journal article" date="2024" name="Gigascience">
        <title>Chromosome-level genome of the poultry shaft louse Menopon gallinae provides insight into the host-switching and adaptive evolution of parasitic lice.</title>
        <authorList>
            <person name="Xu Y."/>
            <person name="Ma L."/>
            <person name="Liu S."/>
            <person name="Liang Y."/>
            <person name="Liu Q."/>
            <person name="He Z."/>
            <person name="Tian L."/>
            <person name="Duan Y."/>
            <person name="Cai W."/>
            <person name="Li H."/>
            <person name="Song F."/>
        </authorList>
    </citation>
    <scope>NUCLEOTIDE SEQUENCE</scope>
    <source>
        <strain evidence="2">Cailab_2023a</strain>
    </source>
</reference>
<dbReference type="InterPro" id="IPR005055">
    <property type="entry name" value="A10/PebIII"/>
</dbReference>
<feature type="chain" id="PRO_5043408038" evidence="1">
    <location>
        <begin position="20"/>
        <end position="128"/>
    </location>
</feature>
<gene>
    <name evidence="2" type="ORF">PYX00_000467</name>
</gene>
<dbReference type="PANTHER" id="PTHR11257:SF13">
    <property type="entry name" value="GEO07322P1"/>
    <property type="match status" value="1"/>
</dbReference>
<sequence length="128" mass="14489">MNTLVAILSIAVILAAVSSAPPKYPSKYDNVNVETIISNDRVLTSYINCILDKGPCTSEGREFRKRMPEAIESACERCTEGQKKMIRKAAKHIIDNRKEEWELIKQKYDPKGIHVDTFNKFMAEGEVV</sequence>
<feature type="signal peptide" evidence="1">
    <location>
        <begin position="1"/>
        <end position="19"/>
    </location>
</feature>
<evidence type="ECO:0000313" key="2">
    <source>
        <dbReference type="EMBL" id="KAL0278736.1"/>
    </source>
</evidence>
<dbReference type="EMBL" id="JARGDH010000001">
    <property type="protein sequence ID" value="KAL0278736.1"/>
    <property type="molecule type" value="Genomic_DNA"/>
</dbReference>
<dbReference type="AlphaFoldDB" id="A0AAW2IA37"/>